<evidence type="ECO:0000313" key="2">
    <source>
        <dbReference type="Proteomes" id="UP000028002"/>
    </source>
</evidence>
<dbReference type="Proteomes" id="UP000028002">
    <property type="component" value="Unassembled WGS sequence"/>
</dbReference>
<comment type="caution">
    <text evidence="1">The sequence shown here is derived from an EMBL/GenBank/DDBJ whole genome shotgun (WGS) entry which is preliminary data.</text>
</comment>
<protein>
    <submittedName>
        <fullName evidence="1">Mu-like prophage FluMu protein gp41</fullName>
    </submittedName>
</protein>
<reference evidence="1 2" key="1">
    <citation type="submission" date="2014-03" db="EMBL/GenBank/DDBJ databases">
        <title>Draft Genome of Photorhabdus temperata Meg1.</title>
        <authorList>
            <person name="Hurst S.G.IV."/>
            <person name="Morris K."/>
            <person name="Thomas K."/>
            <person name="Tisa L.S."/>
        </authorList>
    </citation>
    <scope>NUCLEOTIDE SEQUENCE [LARGE SCALE GENOMIC DNA]</scope>
    <source>
        <strain evidence="1 2">Meg1</strain>
    </source>
</reference>
<dbReference type="PATRIC" id="fig|1393735.3.peg.4319"/>
<sequence>MTFELKHGLTYGHDDEAEKQFDVELRQLTAGDLIDAETASERVVMTEKGPMLLSSPALMGYELLRRTIARIGNINGPIPMALLKTLHQDDLELIASQAGLQRHVAMETMRQVADEGR</sequence>
<dbReference type="InterPro" id="IPR056974">
    <property type="entry name" value="Tail_Gp41-like"/>
</dbReference>
<gene>
    <name evidence="1" type="ORF">MEG1DRAFT_04215</name>
</gene>
<evidence type="ECO:0000313" key="1">
    <source>
        <dbReference type="EMBL" id="KER01183.1"/>
    </source>
</evidence>
<name>A0A081RR80_PHOTE</name>
<dbReference type="EMBL" id="JGVH01000100">
    <property type="protein sequence ID" value="KER01183.1"/>
    <property type="molecule type" value="Genomic_DNA"/>
</dbReference>
<accession>A0A081RR80</accession>
<organism evidence="1 2">
    <name type="scientific">Photorhabdus temperata subsp. temperata Meg1</name>
    <dbReference type="NCBI Taxonomy" id="1393735"/>
    <lineage>
        <taxon>Bacteria</taxon>
        <taxon>Pseudomonadati</taxon>
        <taxon>Pseudomonadota</taxon>
        <taxon>Gammaproteobacteria</taxon>
        <taxon>Enterobacterales</taxon>
        <taxon>Morganellaceae</taxon>
        <taxon>Photorhabdus</taxon>
    </lineage>
</organism>
<dbReference type="Pfam" id="PF23746">
    <property type="entry name" value="Gp41_Mu"/>
    <property type="match status" value="1"/>
</dbReference>
<dbReference type="RefSeq" id="WP_036841403.1">
    <property type="nucleotide sequence ID" value="NZ_CAWLUD010000100.1"/>
</dbReference>
<proteinExistence type="predicted"/>
<dbReference type="AlphaFoldDB" id="A0A081RR80"/>